<dbReference type="SUPFAM" id="SSF47413">
    <property type="entry name" value="lambda repressor-like DNA-binding domains"/>
    <property type="match status" value="1"/>
</dbReference>
<evidence type="ECO:0000256" key="1">
    <source>
        <dbReference type="SAM" id="MobiDB-lite"/>
    </source>
</evidence>
<protein>
    <submittedName>
        <fullName evidence="3">Helix-turn-helix domain-containing protein</fullName>
    </submittedName>
</protein>
<name>A0AAU7TH85_9ACTN</name>
<dbReference type="InterPro" id="IPR001387">
    <property type="entry name" value="Cro/C1-type_HTH"/>
</dbReference>
<reference evidence="3" key="1">
    <citation type="submission" date="2024-06" db="EMBL/GenBank/DDBJ databases">
        <title>Kribbella sp. strain HUAS MG21 genome sequences.</title>
        <authorList>
            <person name="Mo P."/>
        </authorList>
    </citation>
    <scope>NUCLEOTIDE SEQUENCE</scope>
    <source>
        <strain evidence="3">HUAS MG21</strain>
    </source>
</reference>
<dbReference type="Pfam" id="PF13560">
    <property type="entry name" value="HTH_31"/>
    <property type="match status" value="1"/>
</dbReference>
<dbReference type="SMART" id="SM00530">
    <property type="entry name" value="HTH_XRE"/>
    <property type="match status" value="1"/>
</dbReference>
<gene>
    <name evidence="3" type="ORF">ABN611_06515</name>
</gene>
<feature type="region of interest" description="Disordered" evidence="1">
    <location>
        <begin position="75"/>
        <end position="98"/>
    </location>
</feature>
<dbReference type="InterPro" id="IPR010982">
    <property type="entry name" value="Lambda_DNA-bd_dom_sf"/>
</dbReference>
<organism evidence="3">
    <name type="scientific">Kribbella sp. HUAS MG21</name>
    <dbReference type="NCBI Taxonomy" id="3160966"/>
    <lineage>
        <taxon>Bacteria</taxon>
        <taxon>Bacillati</taxon>
        <taxon>Actinomycetota</taxon>
        <taxon>Actinomycetes</taxon>
        <taxon>Propionibacteriales</taxon>
        <taxon>Kribbellaceae</taxon>
        <taxon>Kribbella</taxon>
    </lineage>
</organism>
<dbReference type="PROSITE" id="PS50943">
    <property type="entry name" value="HTH_CROC1"/>
    <property type="match status" value="1"/>
</dbReference>
<accession>A0AAU7TH85</accession>
<sequence length="98" mass="10634">MGATVRDARVRQGLTQAELARRAGVSREWLVRLERGAPRLELQLVLDTLAAVGLTLTAAASHLEDTQHKARWNDVLSELTGPQAGSVDHQDEEPPSDG</sequence>
<dbReference type="RefSeq" id="WP_350278876.1">
    <property type="nucleotide sequence ID" value="NZ_CP158165.1"/>
</dbReference>
<proteinExistence type="predicted"/>
<dbReference type="GO" id="GO:0003677">
    <property type="term" value="F:DNA binding"/>
    <property type="evidence" value="ECO:0007669"/>
    <property type="project" value="InterPro"/>
</dbReference>
<evidence type="ECO:0000313" key="3">
    <source>
        <dbReference type="EMBL" id="XBV26071.1"/>
    </source>
</evidence>
<dbReference type="CDD" id="cd00093">
    <property type="entry name" value="HTH_XRE"/>
    <property type="match status" value="1"/>
</dbReference>
<dbReference type="EMBL" id="CP158165">
    <property type="protein sequence ID" value="XBV26071.1"/>
    <property type="molecule type" value="Genomic_DNA"/>
</dbReference>
<feature type="domain" description="HTH cro/C1-type" evidence="2">
    <location>
        <begin position="5"/>
        <end position="36"/>
    </location>
</feature>
<evidence type="ECO:0000259" key="2">
    <source>
        <dbReference type="PROSITE" id="PS50943"/>
    </source>
</evidence>
<dbReference type="AlphaFoldDB" id="A0AAU7TH85"/>
<dbReference type="Gene3D" id="1.10.260.40">
    <property type="entry name" value="lambda repressor-like DNA-binding domains"/>
    <property type="match status" value="1"/>
</dbReference>